<protein>
    <recommendedName>
        <fullName evidence="2">Protein kinase domain-containing protein</fullName>
    </recommendedName>
</protein>
<dbReference type="Gene3D" id="1.20.930.20">
    <property type="entry name" value="Adaptor protein Cbl, N-terminal domain"/>
    <property type="match status" value="1"/>
</dbReference>
<keyword evidence="4" id="KW-1185">Reference proteome</keyword>
<dbReference type="Pfam" id="PF00069">
    <property type="entry name" value="Pkinase"/>
    <property type="match status" value="1"/>
</dbReference>
<dbReference type="InterPro" id="IPR036537">
    <property type="entry name" value="Adaptor_Cbl_N_dom_sf"/>
</dbReference>
<feature type="compositionally biased region" description="Basic and acidic residues" evidence="1">
    <location>
        <begin position="131"/>
        <end position="152"/>
    </location>
</feature>
<evidence type="ECO:0000313" key="3">
    <source>
        <dbReference type="EMBL" id="CAL4903392.1"/>
    </source>
</evidence>
<dbReference type="InterPro" id="IPR059179">
    <property type="entry name" value="MLKL-like_MCAfunc"/>
</dbReference>
<evidence type="ECO:0000313" key="4">
    <source>
        <dbReference type="Proteomes" id="UP001497457"/>
    </source>
</evidence>
<dbReference type="PROSITE" id="PS50011">
    <property type="entry name" value="PROTEIN_KINASE_DOM"/>
    <property type="match status" value="1"/>
</dbReference>
<sequence length="488" mass="54566">MADLVDIVKQIVEVGIKINDAVDTVRHNKEECVQIKEHVDRVRAVLSNLKDDESTGTNKSALSAALGALEDTLVRAYELVMICQETNIVSHFFTGGKLSKKLSQAKDGINQQTLLVVLATNTELRSMVSRIQKDARETEASDGRHSANDTRSEMNYGTEGIAPPGKASADTLSSLTKFSFSELEDATDNFADENIIARSKSTTVFKGKLRDGLMVTIKRVPGSLIETGVSEQDVLRQHSMVQHKHVVRLLGYCHEYTVRIVLHRDSYVHVSVEEWLLVEEYIANGSLEDVISGPQLDWSTRFRIILGVAEGLVYLHGGHILHLDLKPGNIRLDSVMNPKIGDFGISIARRLEISWATESSIKLVGTRGYCSPEYLMRRELSMMNDVYSFGIVLLETISGMSRSEPTRRQASLRWAWEARGLGVTKFNELFDPSLYDEPQLQEIERCMKIGLLCTQMKPMDRPTMVEVLAMLNGKDKLPTPGQPGIYER</sequence>
<dbReference type="PANTHER" id="PTHR27006:SF601">
    <property type="entry name" value="PROTEIN KINASE DOMAIN-CONTAINING PROTEIN"/>
    <property type="match status" value="1"/>
</dbReference>
<name>A0ABC8W6W9_9POAL</name>
<dbReference type="InterPro" id="IPR000719">
    <property type="entry name" value="Prot_kinase_dom"/>
</dbReference>
<dbReference type="PANTHER" id="PTHR27006">
    <property type="entry name" value="PROMASTIGOTE SURFACE ANTIGEN PROTEIN PSA"/>
    <property type="match status" value="1"/>
</dbReference>
<dbReference type="Pfam" id="PF19584">
    <property type="entry name" value="MCAfunc"/>
    <property type="match status" value="1"/>
</dbReference>
<feature type="domain" description="Protein kinase" evidence="2">
    <location>
        <begin position="190"/>
        <end position="485"/>
    </location>
</feature>
<dbReference type="CDD" id="cd21037">
    <property type="entry name" value="MLKL_NTD"/>
    <property type="match status" value="1"/>
</dbReference>
<feature type="region of interest" description="Disordered" evidence="1">
    <location>
        <begin position="131"/>
        <end position="155"/>
    </location>
</feature>
<dbReference type="Proteomes" id="UP001497457">
    <property type="component" value="Chromosome 11b"/>
</dbReference>
<gene>
    <name evidence="3" type="ORF">URODEC1_LOCUS10508</name>
</gene>
<proteinExistence type="predicted"/>
<reference evidence="3 4" key="2">
    <citation type="submission" date="2024-10" db="EMBL/GenBank/DDBJ databases">
        <authorList>
            <person name="Ryan C."/>
        </authorList>
    </citation>
    <scope>NUCLEOTIDE SEQUENCE [LARGE SCALE GENOMIC DNA]</scope>
</reference>
<dbReference type="InterPro" id="IPR045766">
    <property type="entry name" value="MCAfunc"/>
</dbReference>
<organism evidence="3 4">
    <name type="scientific">Urochloa decumbens</name>
    <dbReference type="NCBI Taxonomy" id="240449"/>
    <lineage>
        <taxon>Eukaryota</taxon>
        <taxon>Viridiplantae</taxon>
        <taxon>Streptophyta</taxon>
        <taxon>Embryophyta</taxon>
        <taxon>Tracheophyta</taxon>
        <taxon>Spermatophyta</taxon>
        <taxon>Magnoliopsida</taxon>
        <taxon>Liliopsida</taxon>
        <taxon>Poales</taxon>
        <taxon>Poaceae</taxon>
        <taxon>PACMAD clade</taxon>
        <taxon>Panicoideae</taxon>
        <taxon>Panicodae</taxon>
        <taxon>Paniceae</taxon>
        <taxon>Melinidinae</taxon>
        <taxon>Urochloa</taxon>
    </lineage>
</organism>
<reference evidence="4" key="1">
    <citation type="submission" date="2024-06" db="EMBL/GenBank/DDBJ databases">
        <authorList>
            <person name="Ryan C."/>
        </authorList>
    </citation>
    <scope>NUCLEOTIDE SEQUENCE [LARGE SCALE GENOMIC DNA]</scope>
</reference>
<dbReference type="EMBL" id="OZ075121">
    <property type="protein sequence ID" value="CAL4903392.1"/>
    <property type="molecule type" value="Genomic_DNA"/>
</dbReference>
<dbReference type="SUPFAM" id="SSF56112">
    <property type="entry name" value="Protein kinase-like (PK-like)"/>
    <property type="match status" value="1"/>
</dbReference>
<accession>A0ABC8W6W9</accession>
<dbReference type="InterPro" id="IPR011009">
    <property type="entry name" value="Kinase-like_dom_sf"/>
</dbReference>
<dbReference type="Gene3D" id="3.30.200.20">
    <property type="entry name" value="Phosphorylase Kinase, domain 1"/>
    <property type="match status" value="1"/>
</dbReference>
<dbReference type="Gene3D" id="1.10.510.10">
    <property type="entry name" value="Transferase(Phosphotransferase) domain 1"/>
    <property type="match status" value="1"/>
</dbReference>
<dbReference type="SMART" id="SM00220">
    <property type="entry name" value="S_TKc"/>
    <property type="match status" value="1"/>
</dbReference>
<evidence type="ECO:0000256" key="1">
    <source>
        <dbReference type="SAM" id="MobiDB-lite"/>
    </source>
</evidence>
<dbReference type="AlphaFoldDB" id="A0ABC8W6W9"/>
<evidence type="ECO:0000259" key="2">
    <source>
        <dbReference type="PROSITE" id="PS50011"/>
    </source>
</evidence>